<dbReference type="NCBIfam" id="NF038110">
    <property type="entry name" value="Lys_methyl_FliB"/>
    <property type="match status" value="1"/>
</dbReference>
<keyword evidence="1" id="KW-0489">Methyltransferase</keyword>
<sequence length="406" mass="48557">MEKNIKMRYPRYFKEFKCIGGNCEDSCCIGWDIDIDKVTFKQYYKIQNKEMKRMFQKNVHNNDFCTSCDVDYGKVKLKADKRCPFLDEENYCIIYSKIGEEYLSNVCTSFPRIINKIDGYYEISLDVACPEAARIILLKEEGIKFKESEENLGKHIVSSEIDTKSKKYNKSPIKYFKEIRDLSIKIIQNRKLNLSKRLYILGDFIYALEGEIKDNHSNVSKFIKKYDINLVNDNYEENKLNYLIQIDFFKKMLEFLNVSKNVDSFSFKEYTKQIISGFKFDENAEISEYSEVYIKTFEDYNENFINNNSYIFENYLVNFIYNNIFPFSESESLFDGYIMLLTRYSFIRFYLVGKYIYNKQESKESMVEFIQAFSKTIEHHKSYLIDSLEYIKENEFDNMEFAKILL</sequence>
<name>A0A9X4B1C6_9CLOT</name>
<dbReference type="Proteomes" id="UP001141183">
    <property type="component" value="Unassembled WGS sequence"/>
</dbReference>
<evidence type="ECO:0000313" key="1">
    <source>
        <dbReference type="EMBL" id="MDC4241625.1"/>
    </source>
</evidence>
<comment type="caution">
    <text evidence="1">The sequence shown here is derived from an EMBL/GenBank/DDBJ whole genome shotgun (WGS) entry which is preliminary data.</text>
</comment>
<evidence type="ECO:0000313" key="2">
    <source>
        <dbReference type="Proteomes" id="UP001141183"/>
    </source>
</evidence>
<organism evidence="1 2">
    <name type="scientific">Clostridium tertium</name>
    <dbReference type="NCBI Taxonomy" id="1559"/>
    <lineage>
        <taxon>Bacteria</taxon>
        <taxon>Bacillati</taxon>
        <taxon>Bacillota</taxon>
        <taxon>Clostridia</taxon>
        <taxon>Eubacteriales</taxon>
        <taxon>Clostridiaceae</taxon>
        <taxon>Clostridium</taxon>
    </lineage>
</organism>
<proteinExistence type="predicted"/>
<accession>A0A9X4B1C6</accession>
<dbReference type="GO" id="GO:0008168">
    <property type="term" value="F:methyltransferase activity"/>
    <property type="evidence" value="ECO:0007669"/>
    <property type="project" value="UniProtKB-KW"/>
</dbReference>
<protein>
    <submittedName>
        <fullName evidence="1">Flagellin lysine-N-methylase</fullName>
        <ecNumber evidence="1">2.1.1.-</ecNumber>
    </submittedName>
</protein>
<gene>
    <name evidence="1" type="primary">fliB</name>
    <name evidence="1" type="ORF">NE398_15920</name>
</gene>
<dbReference type="EMBL" id="JAMRYU010000017">
    <property type="protein sequence ID" value="MDC4241625.1"/>
    <property type="molecule type" value="Genomic_DNA"/>
</dbReference>
<keyword evidence="1" id="KW-0966">Cell projection</keyword>
<keyword evidence="1" id="KW-0969">Cilium</keyword>
<keyword evidence="2" id="KW-1185">Reference proteome</keyword>
<dbReference type="RefSeq" id="WP_272470581.1">
    <property type="nucleotide sequence ID" value="NZ_JAMRYU010000017.1"/>
</dbReference>
<dbReference type="AlphaFoldDB" id="A0A9X4B1C6"/>
<reference evidence="1" key="1">
    <citation type="submission" date="2022-05" db="EMBL/GenBank/DDBJ databases">
        <title>Draft genome sequence of Clostridium tertium strain CP3 isolated from Peru.</title>
        <authorList>
            <person name="Hurtado R."/>
            <person name="Lima L."/>
            <person name="Sousa T."/>
            <person name="Jaiswal A.K."/>
            <person name="Tiwari S."/>
            <person name="Maturrano L."/>
            <person name="Brenig B."/>
            <person name="Azevedo V."/>
        </authorList>
    </citation>
    <scope>NUCLEOTIDE SEQUENCE</scope>
    <source>
        <strain evidence="1">CP3</strain>
    </source>
</reference>
<keyword evidence="1" id="KW-0808">Transferase</keyword>
<dbReference type="GO" id="GO:0032259">
    <property type="term" value="P:methylation"/>
    <property type="evidence" value="ECO:0007669"/>
    <property type="project" value="UniProtKB-KW"/>
</dbReference>
<keyword evidence="1" id="KW-0282">Flagellum</keyword>
<dbReference type="EC" id="2.1.1.-" evidence="1"/>